<feature type="domain" description="Peptidase S8/S53" evidence="6">
    <location>
        <begin position="651"/>
        <end position="814"/>
    </location>
</feature>
<dbReference type="InterPro" id="IPR000209">
    <property type="entry name" value="Peptidase_S8/S53_dom"/>
</dbReference>
<accession>A0A0C4E5K9</accession>
<reference evidence="8" key="2">
    <citation type="submission" date="2010-05" db="EMBL/GenBank/DDBJ databases">
        <title>The Genome Sequence of Magnaporthe poae strain ATCC 64411.</title>
        <authorList>
            <consortium name="The Broad Institute Genome Sequencing Platform"/>
            <consortium name="Broad Institute Genome Sequencing Center for Infectious Disease"/>
            <person name="Ma L.-J."/>
            <person name="Dead R."/>
            <person name="Young S."/>
            <person name="Zeng Q."/>
            <person name="Koehrsen M."/>
            <person name="Alvarado L."/>
            <person name="Berlin A."/>
            <person name="Chapman S.B."/>
            <person name="Chen Z."/>
            <person name="Freedman E."/>
            <person name="Gellesch M."/>
            <person name="Goldberg J."/>
            <person name="Griggs A."/>
            <person name="Gujja S."/>
            <person name="Heilman E.R."/>
            <person name="Heiman D."/>
            <person name="Hepburn T."/>
            <person name="Howarth C."/>
            <person name="Jen D."/>
            <person name="Larson L."/>
            <person name="Mehta T."/>
            <person name="Neiman D."/>
            <person name="Pearson M."/>
            <person name="Roberts A."/>
            <person name="Saif S."/>
            <person name="Shea T."/>
            <person name="Shenoy N."/>
            <person name="Sisk P."/>
            <person name="Stolte C."/>
            <person name="Sykes S."/>
            <person name="Walk T."/>
            <person name="White J."/>
            <person name="Yandava C."/>
            <person name="Haas B."/>
            <person name="Nusbaum C."/>
            <person name="Birren B."/>
        </authorList>
    </citation>
    <scope>NUCLEOTIDE SEQUENCE</scope>
    <source>
        <strain evidence="8">ATCC 64411</strain>
    </source>
</reference>
<dbReference type="PROSITE" id="PS51892">
    <property type="entry name" value="SUBTILASE"/>
    <property type="match status" value="1"/>
</dbReference>
<dbReference type="Pfam" id="PF24476">
    <property type="entry name" value="DUF7580"/>
    <property type="match status" value="1"/>
</dbReference>
<evidence type="ECO:0000256" key="3">
    <source>
        <dbReference type="ARBA" id="ARBA00022801"/>
    </source>
</evidence>
<dbReference type="Pfam" id="PF00082">
    <property type="entry name" value="Peptidase_S8"/>
    <property type="match status" value="1"/>
</dbReference>
<organism evidence="9 10">
    <name type="scientific">Magnaporthiopsis poae (strain ATCC 64411 / 73-15)</name>
    <name type="common">Kentucky bluegrass fungus</name>
    <name type="synonym">Magnaporthe poae</name>
    <dbReference type="NCBI Taxonomy" id="644358"/>
    <lineage>
        <taxon>Eukaryota</taxon>
        <taxon>Fungi</taxon>
        <taxon>Dikarya</taxon>
        <taxon>Ascomycota</taxon>
        <taxon>Pezizomycotina</taxon>
        <taxon>Sordariomycetes</taxon>
        <taxon>Sordariomycetidae</taxon>
        <taxon>Magnaporthales</taxon>
        <taxon>Magnaporthaceae</taxon>
        <taxon>Magnaporthiopsis</taxon>
    </lineage>
</organism>
<evidence type="ECO:0000256" key="5">
    <source>
        <dbReference type="PROSITE-ProRule" id="PRU01240"/>
    </source>
</evidence>
<dbReference type="Gene3D" id="3.40.50.200">
    <property type="entry name" value="Peptidase S8/S53 domain"/>
    <property type="match status" value="1"/>
</dbReference>
<dbReference type="PANTHER" id="PTHR43806:SF11">
    <property type="entry name" value="CEREVISIN-RELATED"/>
    <property type="match status" value="1"/>
</dbReference>
<dbReference type="Proteomes" id="UP000011715">
    <property type="component" value="Unassembled WGS sequence"/>
</dbReference>
<evidence type="ECO:0000256" key="1">
    <source>
        <dbReference type="ARBA" id="ARBA00011073"/>
    </source>
</evidence>
<evidence type="ECO:0000259" key="7">
    <source>
        <dbReference type="Pfam" id="PF24476"/>
    </source>
</evidence>
<dbReference type="PANTHER" id="PTHR43806">
    <property type="entry name" value="PEPTIDASE S8"/>
    <property type="match status" value="1"/>
</dbReference>
<dbReference type="STRING" id="644358.A0A0C4E5K9"/>
<proteinExistence type="inferred from homology"/>
<comment type="caution">
    <text evidence="5">Lacks conserved residue(s) required for the propagation of feature annotation.</text>
</comment>
<comment type="similarity">
    <text evidence="1 5">Belongs to the peptidase S8 family.</text>
</comment>
<dbReference type="InterPro" id="IPR050131">
    <property type="entry name" value="Peptidase_S8_subtilisin-like"/>
</dbReference>
<dbReference type="VEuPathDB" id="FungiDB:MAPG_07781"/>
<dbReference type="InterPro" id="IPR056002">
    <property type="entry name" value="DUF7580"/>
</dbReference>
<evidence type="ECO:0000256" key="4">
    <source>
        <dbReference type="ARBA" id="ARBA00022825"/>
    </source>
</evidence>
<dbReference type="EnsemblFungi" id="MAPG_07781T0">
    <property type="protein sequence ID" value="MAPG_07781T0"/>
    <property type="gene ID" value="MAPG_07781"/>
</dbReference>
<reference evidence="8" key="3">
    <citation type="submission" date="2011-03" db="EMBL/GenBank/DDBJ databases">
        <title>Annotation of Magnaporthe poae ATCC 64411.</title>
        <authorList>
            <person name="Ma L.-J."/>
            <person name="Dead R."/>
            <person name="Young S.K."/>
            <person name="Zeng Q."/>
            <person name="Gargeya S."/>
            <person name="Fitzgerald M."/>
            <person name="Haas B."/>
            <person name="Abouelleil A."/>
            <person name="Alvarado L."/>
            <person name="Arachchi H.M."/>
            <person name="Berlin A."/>
            <person name="Brown A."/>
            <person name="Chapman S.B."/>
            <person name="Chen Z."/>
            <person name="Dunbar C."/>
            <person name="Freedman E."/>
            <person name="Gearin G."/>
            <person name="Gellesch M."/>
            <person name="Goldberg J."/>
            <person name="Griggs A."/>
            <person name="Gujja S."/>
            <person name="Heiman D."/>
            <person name="Howarth C."/>
            <person name="Larson L."/>
            <person name="Lui A."/>
            <person name="MacDonald P.J.P."/>
            <person name="Mehta T."/>
            <person name="Montmayeur A."/>
            <person name="Murphy C."/>
            <person name="Neiman D."/>
            <person name="Pearson M."/>
            <person name="Priest M."/>
            <person name="Roberts A."/>
            <person name="Saif S."/>
            <person name="Shea T."/>
            <person name="Shenoy N."/>
            <person name="Sisk P."/>
            <person name="Stolte C."/>
            <person name="Sykes S."/>
            <person name="Yandava C."/>
            <person name="Wortman J."/>
            <person name="Nusbaum C."/>
            <person name="Birren B."/>
        </authorList>
    </citation>
    <scope>NUCLEOTIDE SEQUENCE</scope>
    <source>
        <strain evidence="8">ATCC 64411</strain>
    </source>
</reference>
<evidence type="ECO:0000313" key="9">
    <source>
        <dbReference type="EnsemblFungi" id="MAPG_07781T0"/>
    </source>
</evidence>
<evidence type="ECO:0000313" key="10">
    <source>
        <dbReference type="Proteomes" id="UP000011715"/>
    </source>
</evidence>
<keyword evidence="4" id="KW-0720">Serine protease</keyword>
<reference evidence="9" key="5">
    <citation type="submission" date="2015-06" db="UniProtKB">
        <authorList>
            <consortium name="EnsemblFungi"/>
        </authorList>
    </citation>
    <scope>IDENTIFICATION</scope>
    <source>
        <strain evidence="9">ATCC 64411</strain>
    </source>
</reference>
<dbReference type="EMBL" id="GL876972">
    <property type="protein sequence ID" value="KLU88798.1"/>
    <property type="molecule type" value="Genomic_DNA"/>
</dbReference>
<sequence length="814" mass="90254">MTRPGNGAPGAPGPPEWARFSLLASFRGRLVNMTGNDYKPLQECVGASENEIEDDEAILFLELFEKDMRELFWTRDVEGLAAVDTTLQEDLIALCRLLDKIVNTDLLPQSCPVQGPGDYQNFDALLQVLQSSKWTFQLATGPGARIFRTKSADLAEAASDTVQRIVCSVVDLCQASLRDLAAGSLSIPDLGLDIRDPDSEDSRGPDSASQALDAFLRIISRMNRESCGSEGHKVMVQLTDLDINPGLKDRDLNLFLSTCHDLGGEVISQDTQVSWQEAQLVVLNQLLSSGQDDWETAAICAEVRKSFCSHGSRGLRLAAQDNCILVFSPKSRWQRHTGCFISQWPCTTLKEKLAEGAFVQSLNDLRPPEGLFGPHEKRMLAARLVLSLYRSLFSSHIALSWDSAQVFFLSADKGVNFSKDLCFVLCETLDCDQASSTACTDREEAFRRLAKLLLEIESGYNYDKIVPRGQDALSFNKRVSELIGQHVGLKPYLETVEVCHNFMILLQDEDDAGSGAAMKLCAEIVQRIRGSPLPGSANEGTSSKAKYETLGRGWAMSTSHNMYDRPAPPATQATCTGQPTRVVRFRPENLPIQPPQVRPHSFFDGEAYRSSENDKSRSMDFFGKMTDFLQQCETYKEHCESTSGREPPEPKIRVAVLDTGINKEHASIRQGFQKGIKRMSPDLCRSWIGNPADIHDTSNHGTNVADVLRRIAPFAEVCVAKIFKDDTFDIEQARNISKAIDHAVHAWQVDIICMSFCVDKDDITLREVRDDIEDAIERHSSRCLFFAAAGNKGRNQGRCFPAASKGVFCVHACD</sequence>
<dbReference type="EMBL" id="ADBL01001888">
    <property type="status" value="NOT_ANNOTATED_CDS"/>
    <property type="molecule type" value="Genomic_DNA"/>
</dbReference>
<reference evidence="9" key="4">
    <citation type="journal article" date="2015" name="G3 (Bethesda)">
        <title>Genome sequences of three phytopathogenic species of the Magnaporthaceae family of fungi.</title>
        <authorList>
            <person name="Okagaki L.H."/>
            <person name="Nunes C.C."/>
            <person name="Sailsbery J."/>
            <person name="Clay B."/>
            <person name="Brown D."/>
            <person name="John T."/>
            <person name="Oh Y."/>
            <person name="Young N."/>
            <person name="Fitzgerald M."/>
            <person name="Haas B.J."/>
            <person name="Zeng Q."/>
            <person name="Young S."/>
            <person name="Adiconis X."/>
            <person name="Fan L."/>
            <person name="Levin J.Z."/>
            <person name="Mitchell T.K."/>
            <person name="Okubara P.A."/>
            <person name="Farman M.L."/>
            <person name="Kohn L.M."/>
            <person name="Birren B."/>
            <person name="Ma L.-J."/>
            <person name="Dean R.A."/>
        </authorList>
    </citation>
    <scope>NUCLEOTIDE SEQUENCE</scope>
    <source>
        <strain evidence="9">ATCC 64411 / 73-15</strain>
    </source>
</reference>
<dbReference type="PROSITE" id="PS00136">
    <property type="entry name" value="SUBTILASE_ASP"/>
    <property type="match status" value="1"/>
</dbReference>
<dbReference type="AlphaFoldDB" id="A0A0C4E5K9"/>
<gene>
    <name evidence="8" type="ORF">MAPG_07781</name>
</gene>
<dbReference type="InterPro" id="IPR036852">
    <property type="entry name" value="Peptidase_S8/S53_dom_sf"/>
</dbReference>
<dbReference type="GO" id="GO:0006508">
    <property type="term" value="P:proteolysis"/>
    <property type="evidence" value="ECO:0007669"/>
    <property type="project" value="UniProtKB-KW"/>
</dbReference>
<evidence type="ECO:0000313" key="8">
    <source>
        <dbReference type="EMBL" id="KLU88798.1"/>
    </source>
</evidence>
<name>A0A0C4E5K9_MAGP6</name>
<dbReference type="SUPFAM" id="SSF52743">
    <property type="entry name" value="Subtilisin-like"/>
    <property type="match status" value="1"/>
</dbReference>
<keyword evidence="2" id="KW-0645">Protease</keyword>
<protein>
    <submittedName>
        <fullName evidence="8 9">Uncharacterized protein</fullName>
    </submittedName>
</protein>
<evidence type="ECO:0000256" key="2">
    <source>
        <dbReference type="ARBA" id="ARBA00022670"/>
    </source>
</evidence>
<reference evidence="10" key="1">
    <citation type="submission" date="2010-05" db="EMBL/GenBank/DDBJ databases">
        <title>The genome sequence of Magnaporthe poae strain ATCC 64411.</title>
        <authorList>
            <person name="Ma L.-J."/>
            <person name="Dead R."/>
            <person name="Young S."/>
            <person name="Zeng Q."/>
            <person name="Koehrsen M."/>
            <person name="Alvarado L."/>
            <person name="Berlin A."/>
            <person name="Chapman S.B."/>
            <person name="Chen Z."/>
            <person name="Freedman E."/>
            <person name="Gellesch M."/>
            <person name="Goldberg J."/>
            <person name="Griggs A."/>
            <person name="Gujja S."/>
            <person name="Heilman E.R."/>
            <person name="Heiman D."/>
            <person name="Hepburn T."/>
            <person name="Howarth C."/>
            <person name="Jen D."/>
            <person name="Larson L."/>
            <person name="Mehta T."/>
            <person name="Neiman D."/>
            <person name="Pearson M."/>
            <person name="Roberts A."/>
            <person name="Saif S."/>
            <person name="Shea T."/>
            <person name="Shenoy N."/>
            <person name="Sisk P."/>
            <person name="Stolte C."/>
            <person name="Sykes S."/>
            <person name="Walk T."/>
            <person name="White J."/>
            <person name="Yandava C."/>
            <person name="Haas B."/>
            <person name="Nusbaum C."/>
            <person name="Birren B."/>
        </authorList>
    </citation>
    <scope>NUCLEOTIDE SEQUENCE [LARGE SCALE GENOMIC DNA]</scope>
    <source>
        <strain evidence="10">ATCC 64411 / 73-15</strain>
    </source>
</reference>
<feature type="domain" description="DUF7580" evidence="7">
    <location>
        <begin position="206"/>
        <end position="519"/>
    </location>
</feature>
<dbReference type="CDD" id="cd00306">
    <property type="entry name" value="Peptidases_S8_S53"/>
    <property type="match status" value="1"/>
</dbReference>
<dbReference type="OrthoDB" id="206201at2759"/>
<keyword evidence="3" id="KW-0378">Hydrolase</keyword>
<evidence type="ECO:0000259" key="6">
    <source>
        <dbReference type="Pfam" id="PF00082"/>
    </source>
</evidence>
<keyword evidence="10" id="KW-1185">Reference proteome</keyword>
<dbReference type="GO" id="GO:0004252">
    <property type="term" value="F:serine-type endopeptidase activity"/>
    <property type="evidence" value="ECO:0007669"/>
    <property type="project" value="InterPro"/>
</dbReference>
<dbReference type="InterPro" id="IPR023827">
    <property type="entry name" value="Peptidase_S8_Asp-AS"/>
</dbReference>